<dbReference type="Gene3D" id="3.90.280.10">
    <property type="entry name" value="PEBP-like"/>
    <property type="match status" value="1"/>
</dbReference>
<dbReference type="OrthoDB" id="2506647at2759"/>
<dbReference type="GO" id="GO:0030162">
    <property type="term" value="P:regulation of proteolysis"/>
    <property type="evidence" value="ECO:0007669"/>
    <property type="project" value="TreeGrafter"/>
</dbReference>
<dbReference type="PANTHER" id="PTHR11362">
    <property type="entry name" value="PHOSPHATIDYLETHANOLAMINE-BINDING PROTEIN"/>
    <property type="match status" value="1"/>
</dbReference>
<dbReference type="InterPro" id="IPR035810">
    <property type="entry name" value="PEBP_euk"/>
</dbReference>
<evidence type="ECO:0000313" key="3">
    <source>
        <dbReference type="EMBL" id="RMZ68197.1"/>
    </source>
</evidence>
<dbReference type="InterPro" id="IPR008914">
    <property type="entry name" value="PEBP"/>
</dbReference>
<dbReference type="SUPFAM" id="SSF49777">
    <property type="entry name" value="PEBP-like"/>
    <property type="match status" value="1"/>
</dbReference>
<accession>A0A3M7M106</accession>
<sequence length="253" mass="26036">MQFATAFALVALAGLAQAQVPNGFKPSVNTKLEVIYNSSMVMKAGQLFGKTDVQNQPQIALTSAMAGAKASDTYMFVMIDLDVPPADGSTKRRTLLHCMNTGFKATKQQVGGAATILASTEKGPANYIPPGPPATDTVAHRYVELLFAQPANLSVAKTEVTDRVGFDIAAFMTKHGLAAPMAGNFLMVDGRMNGTATAAPKASGTKGMASGKATPKASGTPPAQFPGAAGELSVPSGMVVKLGALVLAAMYVL</sequence>
<dbReference type="CDD" id="cd00866">
    <property type="entry name" value="PEBP_euk"/>
    <property type="match status" value="1"/>
</dbReference>
<dbReference type="Pfam" id="PF01161">
    <property type="entry name" value="PBP"/>
    <property type="match status" value="1"/>
</dbReference>
<feature type="chain" id="PRO_5018280478" evidence="2">
    <location>
        <begin position="19"/>
        <end position="253"/>
    </location>
</feature>
<keyword evidence="2" id="KW-0732">Signal</keyword>
<dbReference type="GO" id="GO:0005543">
    <property type="term" value="F:phospholipid binding"/>
    <property type="evidence" value="ECO:0007669"/>
    <property type="project" value="TreeGrafter"/>
</dbReference>
<evidence type="ECO:0000313" key="4">
    <source>
        <dbReference type="Proteomes" id="UP000265663"/>
    </source>
</evidence>
<dbReference type="PANTHER" id="PTHR11362:SF141">
    <property type="entry name" value="PHOSPHATIDYLETHANOLAMINE-BINDING PROTEIN"/>
    <property type="match status" value="1"/>
</dbReference>
<keyword evidence="4" id="KW-1185">Reference proteome</keyword>
<dbReference type="GO" id="GO:0030414">
    <property type="term" value="F:peptidase inhibitor activity"/>
    <property type="evidence" value="ECO:0007669"/>
    <property type="project" value="TreeGrafter"/>
</dbReference>
<gene>
    <name evidence="3" type="ORF">GMOD_00004405</name>
</gene>
<protein>
    <submittedName>
        <fullName evidence="3">Phosphatidylethanolamine-binding PEBP</fullName>
    </submittedName>
</protein>
<evidence type="ECO:0000256" key="2">
    <source>
        <dbReference type="SAM" id="SignalP"/>
    </source>
</evidence>
<evidence type="ECO:0000256" key="1">
    <source>
        <dbReference type="SAM" id="MobiDB-lite"/>
    </source>
</evidence>
<dbReference type="InterPro" id="IPR036610">
    <property type="entry name" value="PEBP-like_sf"/>
</dbReference>
<name>A0A3M7M106_9PLEO</name>
<proteinExistence type="predicted"/>
<dbReference type="AlphaFoldDB" id="A0A3M7M106"/>
<dbReference type="GO" id="GO:0046578">
    <property type="term" value="P:regulation of Ras protein signal transduction"/>
    <property type="evidence" value="ECO:0007669"/>
    <property type="project" value="TreeGrafter"/>
</dbReference>
<dbReference type="EMBL" id="KE747814">
    <property type="protein sequence ID" value="RMZ68197.1"/>
    <property type="molecule type" value="Genomic_DNA"/>
</dbReference>
<organism evidence="3 4">
    <name type="scientific">Pyrenophora seminiperda CCB06</name>
    <dbReference type="NCBI Taxonomy" id="1302712"/>
    <lineage>
        <taxon>Eukaryota</taxon>
        <taxon>Fungi</taxon>
        <taxon>Dikarya</taxon>
        <taxon>Ascomycota</taxon>
        <taxon>Pezizomycotina</taxon>
        <taxon>Dothideomycetes</taxon>
        <taxon>Pleosporomycetidae</taxon>
        <taxon>Pleosporales</taxon>
        <taxon>Pleosporineae</taxon>
        <taxon>Pleosporaceae</taxon>
        <taxon>Pyrenophora</taxon>
    </lineage>
</organism>
<feature type="signal peptide" evidence="2">
    <location>
        <begin position="1"/>
        <end position="18"/>
    </location>
</feature>
<feature type="region of interest" description="Disordered" evidence="1">
    <location>
        <begin position="196"/>
        <end position="224"/>
    </location>
</feature>
<dbReference type="Proteomes" id="UP000265663">
    <property type="component" value="Unassembled WGS sequence"/>
</dbReference>
<reference evidence="3 4" key="1">
    <citation type="journal article" date="2014" name="PLoS ONE">
        <title>De novo Genome Assembly of the Fungal Plant Pathogen Pyrenophora semeniperda.</title>
        <authorList>
            <person name="Soliai M.M."/>
            <person name="Meyer S.E."/>
            <person name="Udall J.A."/>
            <person name="Elzinga D.E."/>
            <person name="Hermansen R.A."/>
            <person name="Bodily P.M."/>
            <person name="Hart A.A."/>
            <person name="Coleman C.E."/>
        </authorList>
    </citation>
    <scope>NUCLEOTIDE SEQUENCE [LARGE SCALE GENOMIC DNA]</scope>
    <source>
        <strain evidence="3 4">CCB06</strain>
        <tissue evidence="3">Mycelium</tissue>
    </source>
</reference>